<dbReference type="AlphaFoldDB" id="A0AAD7CQJ1"/>
<gene>
    <name evidence="2" type="ORF">B0H17DRAFT_1145652</name>
</gene>
<protein>
    <submittedName>
        <fullName evidence="2">Uncharacterized protein</fullName>
    </submittedName>
</protein>
<organism evidence="2 3">
    <name type="scientific">Mycena rosella</name>
    <name type="common">Pink bonnet</name>
    <name type="synonym">Agaricus rosellus</name>
    <dbReference type="NCBI Taxonomy" id="1033263"/>
    <lineage>
        <taxon>Eukaryota</taxon>
        <taxon>Fungi</taxon>
        <taxon>Dikarya</taxon>
        <taxon>Basidiomycota</taxon>
        <taxon>Agaricomycotina</taxon>
        <taxon>Agaricomycetes</taxon>
        <taxon>Agaricomycetidae</taxon>
        <taxon>Agaricales</taxon>
        <taxon>Marasmiineae</taxon>
        <taxon>Mycenaceae</taxon>
        <taxon>Mycena</taxon>
    </lineage>
</organism>
<evidence type="ECO:0000256" key="1">
    <source>
        <dbReference type="SAM" id="MobiDB-lite"/>
    </source>
</evidence>
<evidence type="ECO:0000313" key="2">
    <source>
        <dbReference type="EMBL" id="KAJ7658435.1"/>
    </source>
</evidence>
<name>A0AAD7CQJ1_MYCRO</name>
<feature type="region of interest" description="Disordered" evidence="1">
    <location>
        <begin position="20"/>
        <end position="46"/>
    </location>
</feature>
<feature type="compositionally biased region" description="Polar residues" evidence="1">
    <location>
        <begin position="22"/>
        <end position="31"/>
    </location>
</feature>
<dbReference type="Proteomes" id="UP001221757">
    <property type="component" value="Unassembled WGS sequence"/>
</dbReference>
<keyword evidence="3" id="KW-1185">Reference proteome</keyword>
<comment type="caution">
    <text evidence="2">The sequence shown here is derived from an EMBL/GenBank/DDBJ whole genome shotgun (WGS) entry which is preliminary data.</text>
</comment>
<accession>A0AAD7CQJ1</accession>
<evidence type="ECO:0000313" key="3">
    <source>
        <dbReference type="Proteomes" id="UP001221757"/>
    </source>
</evidence>
<sequence>MIRIDGGHILDVCRRVGRAGGAQSTSDQNDQFADGQPVMRSKGMPSRRRLMQRMVNSCKCRRARQNDDECAAHHARRRHNYGAALHIGFQKKMGGRAADGSTATRLDDAVANNRVEDHPNAEGTSAFGLACNTIYHARLQLDRMMYHCTSLITMP</sequence>
<proteinExistence type="predicted"/>
<reference evidence="2" key="1">
    <citation type="submission" date="2023-03" db="EMBL/GenBank/DDBJ databases">
        <title>Massive genome expansion in bonnet fungi (Mycena s.s.) driven by repeated elements and novel gene families across ecological guilds.</title>
        <authorList>
            <consortium name="Lawrence Berkeley National Laboratory"/>
            <person name="Harder C.B."/>
            <person name="Miyauchi S."/>
            <person name="Viragh M."/>
            <person name="Kuo A."/>
            <person name="Thoen E."/>
            <person name="Andreopoulos B."/>
            <person name="Lu D."/>
            <person name="Skrede I."/>
            <person name="Drula E."/>
            <person name="Henrissat B."/>
            <person name="Morin E."/>
            <person name="Kohler A."/>
            <person name="Barry K."/>
            <person name="LaButti K."/>
            <person name="Morin E."/>
            <person name="Salamov A."/>
            <person name="Lipzen A."/>
            <person name="Mereny Z."/>
            <person name="Hegedus B."/>
            <person name="Baldrian P."/>
            <person name="Stursova M."/>
            <person name="Weitz H."/>
            <person name="Taylor A."/>
            <person name="Grigoriev I.V."/>
            <person name="Nagy L.G."/>
            <person name="Martin F."/>
            <person name="Kauserud H."/>
        </authorList>
    </citation>
    <scope>NUCLEOTIDE SEQUENCE</scope>
    <source>
        <strain evidence="2">CBHHK067</strain>
    </source>
</reference>
<dbReference type="EMBL" id="JARKIE010000281">
    <property type="protein sequence ID" value="KAJ7658435.1"/>
    <property type="molecule type" value="Genomic_DNA"/>
</dbReference>